<evidence type="ECO:0000313" key="2">
    <source>
        <dbReference type="EMBL" id="VDI34572.1"/>
    </source>
</evidence>
<dbReference type="OrthoDB" id="6136230at2759"/>
<sequence>MKLATLAISFVILCPVVAPPPLDVELRAKKEFYDQLNDAKEDVLDVFGDNLIPDSIEDLIEDSNTEDPIEIKSDESSEFVPVSIPNKFNKYDSNDDDFIDEGELLAIIGVTENENSAFKAADDDGRVHNCKDRLSNTFDVLPTK</sequence>
<name>A0A8B6EK51_MYTGA</name>
<comment type="caution">
    <text evidence="2">The sequence shown here is derived from an EMBL/GenBank/DDBJ whole genome shotgun (WGS) entry which is preliminary data.</text>
</comment>
<evidence type="ECO:0000256" key="1">
    <source>
        <dbReference type="SAM" id="SignalP"/>
    </source>
</evidence>
<gene>
    <name evidence="2" type="ORF">MGAL_10B038755</name>
</gene>
<keyword evidence="1" id="KW-0732">Signal</keyword>
<proteinExistence type="predicted"/>
<dbReference type="EMBL" id="UYJE01005160">
    <property type="protein sequence ID" value="VDI34572.1"/>
    <property type="molecule type" value="Genomic_DNA"/>
</dbReference>
<accession>A0A8B6EK51</accession>
<dbReference type="InterPro" id="IPR018247">
    <property type="entry name" value="EF_Hand_1_Ca_BS"/>
</dbReference>
<feature type="signal peptide" evidence="1">
    <location>
        <begin position="1"/>
        <end position="18"/>
    </location>
</feature>
<dbReference type="AlphaFoldDB" id="A0A8B6EK51"/>
<reference evidence="2" key="1">
    <citation type="submission" date="2018-11" db="EMBL/GenBank/DDBJ databases">
        <authorList>
            <person name="Alioto T."/>
            <person name="Alioto T."/>
        </authorList>
    </citation>
    <scope>NUCLEOTIDE SEQUENCE</scope>
</reference>
<keyword evidence="3" id="KW-1185">Reference proteome</keyword>
<evidence type="ECO:0008006" key="4">
    <source>
        <dbReference type="Google" id="ProtNLM"/>
    </source>
</evidence>
<organism evidence="2 3">
    <name type="scientific">Mytilus galloprovincialis</name>
    <name type="common">Mediterranean mussel</name>
    <dbReference type="NCBI Taxonomy" id="29158"/>
    <lineage>
        <taxon>Eukaryota</taxon>
        <taxon>Metazoa</taxon>
        <taxon>Spiralia</taxon>
        <taxon>Lophotrochozoa</taxon>
        <taxon>Mollusca</taxon>
        <taxon>Bivalvia</taxon>
        <taxon>Autobranchia</taxon>
        <taxon>Pteriomorphia</taxon>
        <taxon>Mytilida</taxon>
        <taxon>Mytiloidea</taxon>
        <taxon>Mytilidae</taxon>
        <taxon>Mytilinae</taxon>
        <taxon>Mytilus</taxon>
    </lineage>
</organism>
<evidence type="ECO:0000313" key="3">
    <source>
        <dbReference type="Proteomes" id="UP000596742"/>
    </source>
</evidence>
<feature type="chain" id="PRO_5032386579" description="EF-hand domain-containing protein" evidence="1">
    <location>
        <begin position="19"/>
        <end position="144"/>
    </location>
</feature>
<dbReference type="Proteomes" id="UP000596742">
    <property type="component" value="Unassembled WGS sequence"/>
</dbReference>
<dbReference type="PROSITE" id="PS00018">
    <property type="entry name" value="EF_HAND_1"/>
    <property type="match status" value="1"/>
</dbReference>
<protein>
    <recommendedName>
        <fullName evidence="4">EF-hand domain-containing protein</fullName>
    </recommendedName>
</protein>